<dbReference type="Proteomes" id="UP000198847">
    <property type="component" value="Unassembled WGS sequence"/>
</dbReference>
<proteinExistence type="predicted"/>
<dbReference type="SUPFAM" id="SSF74650">
    <property type="entry name" value="Galactose mutarotase-like"/>
    <property type="match status" value="1"/>
</dbReference>
<dbReference type="GO" id="GO:0030246">
    <property type="term" value="F:carbohydrate binding"/>
    <property type="evidence" value="ECO:0007669"/>
    <property type="project" value="InterPro"/>
</dbReference>
<protein>
    <submittedName>
        <fullName evidence="1">Galactose mutarotase</fullName>
    </submittedName>
</protein>
<dbReference type="InterPro" id="IPR008183">
    <property type="entry name" value="Aldose_1/G6P_1-epimerase"/>
</dbReference>
<dbReference type="RefSeq" id="WP_091745114.1">
    <property type="nucleotide sequence ID" value="NZ_FODY01000006.1"/>
</dbReference>
<dbReference type="EMBL" id="FODY01000006">
    <property type="protein sequence ID" value="SEO86532.1"/>
    <property type="molecule type" value="Genomic_DNA"/>
</dbReference>
<dbReference type="InterPro" id="IPR011013">
    <property type="entry name" value="Gal_mutarotase_sf_dom"/>
</dbReference>
<organism evidence="1 2">
    <name type="scientific">Propionispora vibrioides</name>
    <dbReference type="NCBI Taxonomy" id="112903"/>
    <lineage>
        <taxon>Bacteria</taxon>
        <taxon>Bacillati</taxon>
        <taxon>Bacillota</taxon>
        <taxon>Negativicutes</taxon>
        <taxon>Selenomonadales</taxon>
        <taxon>Sporomusaceae</taxon>
        <taxon>Propionispora</taxon>
    </lineage>
</organism>
<name>A0A1H8T6L9_9FIRM</name>
<dbReference type="STRING" id="112903.SAMN04490178_10642"/>
<dbReference type="GO" id="GO:0005975">
    <property type="term" value="P:carbohydrate metabolic process"/>
    <property type="evidence" value="ECO:0007669"/>
    <property type="project" value="InterPro"/>
</dbReference>
<evidence type="ECO:0000313" key="2">
    <source>
        <dbReference type="Proteomes" id="UP000198847"/>
    </source>
</evidence>
<dbReference type="CDD" id="cd09024">
    <property type="entry name" value="Aldose_epim_lacX"/>
    <property type="match status" value="1"/>
</dbReference>
<dbReference type="Gene3D" id="2.70.98.10">
    <property type="match status" value="1"/>
</dbReference>
<accession>A0A1H8T6L9</accession>
<dbReference type="InterPro" id="IPR014718">
    <property type="entry name" value="GH-type_carb-bd"/>
</dbReference>
<reference evidence="1 2" key="1">
    <citation type="submission" date="2016-10" db="EMBL/GenBank/DDBJ databases">
        <authorList>
            <person name="de Groot N.N."/>
        </authorList>
    </citation>
    <scope>NUCLEOTIDE SEQUENCE [LARGE SCALE GENOMIC DNA]</scope>
    <source>
        <strain evidence="1 2">DSM 13305</strain>
    </source>
</reference>
<evidence type="ECO:0000313" key="1">
    <source>
        <dbReference type="EMBL" id="SEO86532.1"/>
    </source>
</evidence>
<dbReference type="Pfam" id="PF01263">
    <property type="entry name" value="Aldose_epim"/>
    <property type="match status" value="1"/>
</dbReference>
<dbReference type="OrthoDB" id="9795355at2"/>
<dbReference type="AlphaFoldDB" id="A0A1H8T6L9"/>
<sequence length="291" mass="33559">MLVKLETQKVIACIKSLGAELCSLQLKQNGTEYIWQADPGYWGRHAPVLFPIVGQLINNQYELDGQTYQLSQHGFARDMEFEIVLQNSQKAVFRLLFNSKTLEKYPGKFELFIIYTLQDDVLSIEYKVINQDDKTIYFSIGAHPAFRCPLGAGERWEDYYLKFSAQETTVRYLLHKGLLSGECEEILQDSDTLPLTAELFRQDAIILKNLKSKSVALKSQKSDKVIQIDFARFPYLGIWSRPNGGAPFICIEPWYGVSDNRNERKIFKDKEGMQRLEMGEEFCCQYSIKIS</sequence>
<dbReference type="GO" id="GO:0016853">
    <property type="term" value="F:isomerase activity"/>
    <property type="evidence" value="ECO:0007669"/>
    <property type="project" value="InterPro"/>
</dbReference>
<dbReference type="InterPro" id="IPR037481">
    <property type="entry name" value="LacX"/>
</dbReference>
<gene>
    <name evidence="1" type="ORF">SAMN04490178_10642</name>
</gene>
<keyword evidence="2" id="KW-1185">Reference proteome</keyword>